<name>A0A1J5QTM0_9ZZZZ</name>
<organism evidence="2">
    <name type="scientific">mine drainage metagenome</name>
    <dbReference type="NCBI Taxonomy" id="410659"/>
    <lineage>
        <taxon>unclassified sequences</taxon>
        <taxon>metagenomes</taxon>
        <taxon>ecological metagenomes</taxon>
    </lineage>
</organism>
<protein>
    <submittedName>
        <fullName evidence="2">Uncharacterized protein</fullName>
    </submittedName>
</protein>
<dbReference type="AlphaFoldDB" id="A0A1J5QTM0"/>
<accession>A0A1J5QTM0</accession>
<feature type="region of interest" description="Disordered" evidence="1">
    <location>
        <begin position="65"/>
        <end position="86"/>
    </location>
</feature>
<feature type="compositionally biased region" description="Polar residues" evidence="1">
    <location>
        <begin position="76"/>
        <end position="86"/>
    </location>
</feature>
<comment type="caution">
    <text evidence="2">The sequence shown here is derived from an EMBL/GenBank/DDBJ whole genome shotgun (WGS) entry which is preliminary data.</text>
</comment>
<reference evidence="2" key="1">
    <citation type="submission" date="2016-10" db="EMBL/GenBank/DDBJ databases">
        <title>Sequence of Gallionella enrichment culture.</title>
        <authorList>
            <person name="Poehlein A."/>
            <person name="Muehling M."/>
            <person name="Daniel R."/>
        </authorList>
    </citation>
    <scope>NUCLEOTIDE SEQUENCE</scope>
</reference>
<sequence length="133" mass="14065">MALSTLEALSITSDQGGYSLLGRGAISSEGISAEKLLRRNPVEFERRLEEGYIVVSPTLTSVKGFSRHHGSERFSRTNSPFPASPNSGIDAVFSNATGSYLSAEWSTKTCGIYAPGLGQGDKNPLLGLIGMAP</sequence>
<evidence type="ECO:0000256" key="1">
    <source>
        <dbReference type="SAM" id="MobiDB-lite"/>
    </source>
</evidence>
<dbReference type="EMBL" id="MLJW01000448">
    <property type="protein sequence ID" value="OIQ86982.1"/>
    <property type="molecule type" value="Genomic_DNA"/>
</dbReference>
<evidence type="ECO:0000313" key="2">
    <source>
        <dbReference type="EMBL" id="OIQ86982.1"/>
    </source>
</evidence>
<proteinExistence type="predicted"/>
<gene>
    <name evidence="2" type="ORF">GALL_311680</name>
</gene>